<dbReference type="InterPro" id="IPR003737">
    <property type="entry name" value="GlcNAc_PI_deacetylase-related"/>
</dbReference>
<dbReference type="Pfam" id="PF02585">
    <property type="entry name" value="PIG-L"/>
    <property type="match status" value="1"/>
</dbReference>
<comment type="caution">
    <text evidence="1">The sequence shown here is derived from an EMBL/GenBank/DDBJ whole genome shotgun (WGS) entry which is preliminary data.</text>
</comment>
<dbReference type="GO" id="GO:0016811">
    <property type="term" value="F:hydrolase activity, acting on carbon-nitrogen (but not peptide) bonds, in linear amides"/>
    <property type="evidence" value="ECO:0007669"/>
    <property type="project" value="TreeGrafter"/>
</dbReference>
<evidence type="ECO:0000313" key="2">
    <source>
        <dbReference type="Proteomes" id="UP000540989"/>
    </source>
</evidence>
<keyword evidence="2" id="KW-1185">Reference proteome</keyword>
<proteinExistence type="predicted"/>
<name>A0A7W7ZIK9_9BACT</name>
<dbReference type="PANTHER" id="PTHR12993">
    <property type="entry name" value="N-ACETYLGLUCOSAMINYL-PHOSPHATIDYLINOSITOL DE-N-ACETYLASE-RELATED"/>
    <property type="match status" value="1"/>
</dbReference>
<evidence type="ECO:0000313" key="1">
    <source>
        <dbReference type="EMBL" id="MBB5060531.1"/>
    </source>
</evidence>
<dbReference type="Gene3D" id="3.40.50.10320">
    <property type="entry name" value="LmbE-like"/>
    <property type="match status" value="1"/>
</dbReference>
<dbReference type="AlphaFoldDB" id="A0A7W7ZIK9"/>
<reference evidence="1 2" key="1">
    <citation type="submission" date="2020-08" db="EMBL/GenBank/DDBJ databases">
        <title>Genomic Encyclopedia of Type Strains, Phase IV (KMG-V): Genome sequencing to study the core and pangenomes of soil and plant-associated prokaryotes.</title>
        <authorList>
            <person name="Whitman W."/>
        </authorList>
    </citation>
    <scope>NUCLEOTIDE SEQUENCE [LARGE SCALE GENOMIC DNA]</scope>
    <source>
        <strain evidence="1 2">M8UP14</strain>
    </source>
</reference>
<dbReference type="Proteomes" id="UP000540989">
    <property type="component" value="Unassembled WGS sequence"/>
</dbReference>
<dbReference type="RefSeq" id="WP_184222888.1">
    <property type="nucleotide sequence ID" value="NZ_JACHIP010000015.1"/>
</dbReference>
<gene>
    <name evidence="1" type="ORF">HDF16_005267</name>
</gene>
<dbReference type="InterPro" id="IPR024078">
    <property type="entry name" value="LmbE-like_dom_sf"/>
</dbReference>
<sequence>MPTIVPITTESEWLPLLQKIPIWDPPLVPTIVLAPHPDDETLGAGGLIARLRKRNVPVSVVAVTDGENAYSDTEGLGEIRVPEQIEALRRLGVPGSSIYRLGLPDRDVSLHEGRLLALLEPLVSANTHIIAPWPLDFHPDHEATGRAGQRIASEYGIDISFYLFWAWHRGVPGLLSDRAFVALPLTDSEIEMKASALSAHQSQFVHADGQPILSAGLLEPARRAFEVYLQ</sequence>
<accession>A0A7W7ZIK9</accession>
<dbReference type="EMBL" id="JACHIP010000015">
    <property type="protein sequence ID" value="MBB5060531.1"/>
    <property type="molecule type" value="Genomic_DNA"/>
</dbReference>
<dbReference type="PANTHER" id="PTHR12993:SF29">
    <property type="entry name" value="BLR3841 PROTEIN"/>
    <property type="match status" value="1"/>
</dbReference>
<organism evidence="1 2">
    <name type="scientific">Granulicella aggregans</name>
    <dbReference type="NCBI Taxonomy" id="474949"/>
    <lineage>
        <taxon>Bacteria</taxon>
        <taxon>Pseudomonadati</taxon>
        <taxon>Acidobacteriota</taxon>
        <taxon>Terriglobia</taxon>
        <taxon>Terriglobales</taxon>
        <taxon>Acidobacteriaceae</taxon>
        <taxon>Granulicella</taxon>
    </lineage>
</organism>
<protein>
    <submittedName>
        <fullName evidence="1">LmbE family N-acetylglucosaminyl deacetylase</fullName>
    </submittedName>
</protein>
<dbReference type="SUPFAM" id="SSF102588">
    <property type="entry name" value="LmbE-like"/>
    <property type="match status" value="1"/>
</dbReference>